<dbReference type="SUPFAM" id="SSF160904">
    <property type="entry name" value="Jann2411-like"/>
    <property type="match status" value="1"/>
</dbReference>
<proteinExistence type="predicted"/>
<sequence>MEQKVFTLGGAVWINLTNTIVMQDNQKVDLLEEPSHLLQWLGVNGLLKDELPDDPGIVTVHDTLVRLRDICMDAISDLHREGNLSDRTYTRLEKKSCDLVLDVRMERRNGSIHLIHEGRSLKDRVSYAVLHSLVETLAKYPPERVRKCEHESCILHFVDTSKGGKRRWCSMDLCGNRQKAADFYARKKERLGN</sequence>
<reference evidence="2 3" key="1">
    <citation type="submission" date="2016-11" db="EMBL/GenBank/DDBJ databases">
        <title>Paenibacillus species isolates.</title>
        <authorList>
            <person name="Beno S.M."/>
        </authorList>
    </citation>
    <scope>NUCLEOTIDE SEQUENCE [LARGE SCALE GENOMIC DNA]</scope>
    <source>
        <strain evidence="2 3">FSL F4-0100</strain>
    </source>
</reference>
<name>A0A1R1B4V2_PAELA</name>
<gene>
    <name evidence="2" type="ORF">BK123_05250</name>
</gene>
<comment type="caution">
    <text evidence="2">The sequence shown here is derived from an EMBL/GenBank/DDBJ whole genome shotgun (WGS) entry which is preliminary data.</text>
</comment>
<evidence type="ECO:0000313" key="3">
    <source>
        <dbReference type="Proteomes" id="UP000187074"/>
    </source>
</evidence>
<dbReference type="InterPro" id="IPR010852">
    <property type="entry name" value="ABATE"/>
</dbReference>
<dbReference type="PANTHER" id="PTHR35525">
    <property type="entry name" value="BLL6575 PROTEIN"/>
    <property type="match status" value="1"/>
</dbReference>
<dbReference type="Proteomes" id="UP000187074">
    <property type="component" value="Unassembled WGS sequence"/>
</dbReference>
<evidence type="ECO:0000313" key="2">
    <source>
        <dbReference type="EMBL" id="OME94558.1"/>
    </source>
</evidence>
<dbReference type="STRING" id="1401.BK123_05250"/>
<accession>A0A1R1B4V2</accession>
<dbReference type="PANTHER" id="PTHR35525:SF3">
    <property type="entry name" value="BLL6575 PROTEIN"/>
    <property type="match status" value="1"/>
</dbReference>
<dbReference type="AlphaFoldDB" id="A0A1R1B4V2"/>
<dbReference type="InterPro" id="IPR021005">
    <property type="entry name" value="Znf_CGNR"/>
</dbReference>
<dbReference type="Pfam" id="PF11706">
    <property type="entry name" value="zf-CGNR"/>
    <property type="match status" value="1"/>
</dbReference>
<dbReference type="OrthoDB" id="123307at2"/>
<organism evidence="2 3">
    <name type="scientific">Paenibacillus lautus</name>
    <name type="common">Bacillus lautus</name>
    <dbReference type="NCBI Taxonomy" id="1401"/>
    <lineage>
        <taxon>Bacteria</taxon>
        <taxon>Bacillati</taxon>
        <taxon>Bacillota</taxon>
        <taxon>Bacilli</taxon>
        <taxon>Bacillales</taxon>
        <taxon>Paenibacillaceae</taxon>
        <taxon>Paenibacillus</taxon>
    </lineage>
</organism>
<dbReference type="RefSeq" id="WP_076321380.1">
    <property type="nucleotide sequence ID" value="NZ_MRTF01000002.1"/>
</dbReference>
<evidence type="ECO:0000259" key="1">
    <source>
        <dbReference type="Pfam" id="PF11706"/>
    </source>
</evidence>
<dbReference type="Pfam" id="PF07336">
    <property type="entry name" value="ABATE"/>
    <property type="match status" value="1"/>
</dbReference>
<dbReference type="Gene3D" id="1.10.3300.10">
    <property type="entry name" value="Jann2411-like domain"/>
    <property type="match status" value="1"/>
</dbReference>
<dbReference type="EMBL" id="MRTF01000002">
    <property type="protein sequence ID" value="OME94558.1"/>
    <property type="molecule type" value="Genomic_DNA"/>
</dbReference>
<dbReference type="InterPro" id="IPR023286">
    <property type="entry name" value="ABATE_dom_sf"/>
</dbReference>
<feature type="domain" description="Zinc finger CGNR" evidence="1">
    <location>
        <begin position="144"/>
        <end position="187"/>
    </location>
</feature>
<protein>
    <recommendedName>
        <fullName evidence="1">Zinc finger CGNR domain-containing protein</fullName>
    </recommendedName>
</protein>